<dbReference type="PROSITE" id="PS51257">
    <property type="entry name" value="PROKAR_LIPOPROTEIN"/>
    <property type="match status" value="1"/>
</dbReference>
<dbReference type="EMBL" id="QJUL01000013">
    <property type="protein sequence ID" value="TBU92922.1"/>
    <property type="molecule type" value="Genomic_DNA"/>
</dbReference>
<name>A0A4Q9R3K4_9GAMM</name>
<dbReference type="Proteomes" id="UP000291334">
    <property type="component" value="Unassembled WGS sequence"/>
</dbReference>
<evidence type="ECO:0008006" key="6">
    <source>
        <dbReference type="Google" id="ProtNLM"/>
    </source>
</evidence>
<feature type="signal peptide" evidence="1">
    <location>
        <begin position="1"/>
        <end position="20"/>
    </location>
</feature>
<proteinExistence type="predicted"/>
<evidence type="ECO:0000313" key="2">
    <source>
        <dbReference type="EMBL" id="TBU92922.1"/>
    </source>
</evidence>
<dbReference type="AlphaFoldDB" id="A0A4Q9R3K4"/>
<evidence type="ECO:0000313" key="5">
    <source>
        <dbReference type="Proteomes" id="UP000293172"/>
    </source>
</evidence>
<accession>A0A4Q9R3K4</accession>
<dbReference type="RefSeq" id="WP_131175669.1">
    <property type="nucleotide sequence ID" value="NZ_QJUL01000013.1"/>
</dbReference>
<gene>
    <name evidence="3" type="ORF">DNK34_14040</name>
    <name evidence="2" type="ORF">DNK44_11135</name>
</gene>
<evidence type="ECO:0000313" key="4">
    <source>
        <dbReference type="Proteomes" id="UP000291334"/>
    </source>
</evidence>
<keyword evidence="4" id="KW-1185">Reference proteome</keyword>
<sequence>MNAKGVFSTSALITLLAATAGCLPQNTQTQGLQGNATTQLAGANSPCTPDATASLISTGRSLLEIGTSLMQTRQNMNNTVSTAMRNAEDAQKINQGHSVLDNVEALTGGPAAPCGGLTASSPQ</sequence>
<evidence type="ECO:0000256" key="1">
    <source>
        <dbReference type="SAM" id="SignalP"/>
    </source>
</evidence>
<evidence type="ECO:0000313" key="3">
    <source>
        <dbReference type="EMBL" id="TBV04665.1"/>
    </source>
</evidence>
<protein>
    <recommendedName>
        <fullName evidence="6">Secreted protein</fullName>
    </recommendedName>
</protein>
<dbReference type="OrthoDB" id="7028707at2"/>
<dbReference type="EMBL" id="QJUM01000015">
    <property type="protein sequence ID" value="TBV04665.1"/>
    <property type="molecule type" value="Genomic_DNA"/>
</dbReference>
<comment type="caution">
    <text evidence="2">The sequence shown here is derived from an EMBL/GenBank/DDBJ whole genome shotgun (WGS) entry which is preliminary data.</text>
</comment>
<feature type="chain" id="PRO_5020683934" description="Secreted protein" evidence="1">
    <location>
        <begin position="21"/>
        <end position="123"/>
    </location>
</feature>
<reference evidence="4 5" key="1">
    <citation type="submission" date="2018-06" db="EMBL/GenBank/DDBJ databases">
        <title>Three novel Pseudomonas species isolated from symptomatic oak.</title>
        <authorList>
            <person name="Bueno-Gonzalez V."/>
            <person name="Brady C."/>
        </authorList>
    </citation>
    <scope>NUCLEOTIDE SEQUENCE [LARGE SCALE GENOMIC DNA]</scope>
    <source>
        <strain evidence="3 4">P26B</strain>
        <strain evidence="2 5">P6B</strain>
    </source>
</reference>
<keyword evidence="1" id="KW-0732">Signal</keyword>
<organism evidence="2 5">
    <name type="scientific">Phytopseudomonas dryadis</name>
    <dbReference type="NCBI Taxonomy" id="2487520"/>
    <lineage>
        <taxon>Bacteria</taxon>
        <taxon>Pseudomonadati</taxon>
        <taxon>Pseudomonadota</taxon>
        <taxon>Gammaproteobacteria</taxon>
        <taxon>Pseudomonadales</taxon>
        <taxon>Pseudomonadaceae</taxon>
        <taxon>Phytopseudomonas</taxon>
    </lineage>
</organism>
<dbReference type="Proteomes" id="UP000293172">
    <property type="component" value="Unassembled WGS sequence"/>
</dbReference>